<dbReference type="AlphaFoldDB" id="A0AAN6WNI3"/>
<dbReference type="Pfam" id="PF26616">
    <property type="entry name" value="CorA-like"/>
    <property type="match status" value="1"/>
</dbReference>
<evidence type="ECO:0000259" key="1">
    <source>
        <dbReference type="Pfam" id="PF26616"/>
    </source>
</evidence>
<organism evidence="2 3">
    <name type="scientific">Podospora australis</name>
    <dbReference type="NCBI Taxonomy" id="1536484"/>
    <lineage>
        <taxon>Eukaryota</taxon>
        <taxon>Fungi</taxon>
        <taxon>Dikarya</taxon>
        <taxon>Ascomycota</taxon>
        <taxon>Pezizomycotina</taxon>
        <taxon>Sordariomycetes</taxon>
        <taxon>Sordariomycetidae</taxon>
        <taxon>Sordariales</taxon>
        <taxon>Podosporaceae</taxon>
        <taxon>Podospora</taxon>
    </lineage>
</organism>
<proteinExistence type="predicted"/>
<accession>A0AAN6WNI3</accession>
<dbReference type="Proteomes" id="UP001302126">
    <property type="component" value="Unassembled WGS sequence"/>
</dbReference>
<evidence type="ECO:0000313" key="3">
    <source>
        <dbReference type="Proteomes" id="UP001302126"/>
    </source>
</evidence>
<comment type="caution">
    <text evidence="2">The sequence shown here is derived from an EMBL/GenBank/DDBJ whole genome shotgun (WGS) entry which is preliminary data.</text>
</comment>
<feature type="domain" description="CorA-like transporter" evidence="1">
    <location>
        <begin position="11"/>
        <end position="129"/>
    </location>
</feature>
<gene>
    <name evidence="2" type="ORF">QBC35DRAFT_19137</name>
</gene>
<reference evidence="2" key="1">
    <citation type="journal article" date="2023" name="Mol. Phylogenet. Evol.">
        <title>Genome-scale phylogeny and comparative genomics of the fungal order Sordariales.</title>
        <authorList>
            <person name="Hensen N."/>
            <person name="Bonometti L."/>
            <person name="Westerberg I."/>
            <person name="Brannstrom I.O."/>
            <person name="Guillou S."/>
            <person name="Cros-Aarteil S."/>
            <person name="Calhoun S."/>
            <person name="Haridas S."/>
            <person name="Kuo A."/>
            <person name="Mondo S."/>
            <person name="Pangilinan J."/>
            <person name="Riley R."/>
            <person name="LaButti K."/>
            <person name="Andreopoulos B."/>
            <person name="Lipzen A."/>
            <person name="Chen C."/>
            <person name="Yan M."/>
            <person name="Daum C."/>
            <person name="Ng V."/>
            <person name="Clum A."/>
            <person name="Steindorff A."/>
            <person name="Ohm R.A."/>
            <person name="Martin F."/>
            <person name="Silar P."/>
            <person name="Natvig D.O."/>
            <person name="Lalanne C."/>
            <person name="Gautier V."/>
            <person name="Ament-Velasquez S.L."/>
            <person name="Kruys A."/>
            <person name="Hutchinson M.I."/>
            <person name="Powell A.J."/>
            <person name="Barry K."/>
            <person name="Miller A.N."/>
            <person name="Grigoriev I.V."/>
            <person name="Debuchy R."/>
            <person name="Gladieux P."/>
            <person name="Hiltunen Thoren M."/>
            <person name="Johannesson H."/>
        </authorList>
    </citation>
    <scope>NUCLEOTIDE SEQUENCE</scope>
    <source>
        <strain evidence="2">PSN309</strain>
    </source>
</reference>
<name>A0AAN6WNI3_9PEZI</name>
<sequence length="144" mass="16872">MSAICKRTRASSTRDERSKSVEEIERVLDPDEKDPWWRFIFLHSKTSRDPLSCLKEQLAFLLTYHQVTPLFLDLVFTFKARQRPLNHALFRQENYLDDGVPSLRLPHLGRSGIQVQHAFNLLTVERTDFVPDSDKRPSRSSDLF</sequence>
<reference evidence="2" key="2">
    <citation type="submission" date="2023-05" db="EMBL/GenBank/DDBJ databases">
        <authorList>
            <consortium name="Lawrence Berkeley National Laboratory"/>
            <person name="Steindorff A."/>
            <person name="Hensen N."/>
            <person name="Bonometti L."/>
            <person name="Westerberg I."/>
            <person name="Brannstrom I.O."/>
            <person name="Guillou S."/>
            <person name="Cros-Aarteil S."/>
            <person name="Calhoun S."/>
            <person name="Haridas S."/>
            <person name="Kuo A."/>
            <person name="Mondo S."/>
            <person name="Pangilinan J."/>
            <person name="Riley R."/>
            <person name="Labutti K."/>
            <person name="Andreopoulos B."/>
            <person name="Lipzen A."/>
            <person name="Chen C."/>
            <person name="Yanf M."/>
            <person name="Daum C."/>
            <person name="Ng V."/>
            <person name="Clum A."/>
            <person name="Ohm R."/>
            <person name="Martin F."/>
            <person name="Silar P."/>
            <person name="Natvig D."/>
            <person name="Lalanne C."/>
            <person name="Gautier V."/>
            <person name="Ament-Velasquez S.L."/>
            <person name="Kruys A."/>
            <person name="Hutchinson M.I."/>
            <person name="Powell A.J."/>
            <person name="Barry K."/>
            <person name="Miller A.N."/>
            <person name="Grigoriev I.V."/>
            <person name="Debuchy R."/>
            <person name="Gladieux P."/>
            <person name="Thoren M.H."/>
            <person name="Johannesson H."/>
        </authorList>
    </citation>
    <scope>NUCLEOTIDE SEQUENCE</scope>
    <source>
        <strain evidence="2">PSN309</strain>
    </source>
</reference>
<keyword evidence="3" id="KW-1185">Reference proteome</keyword>
<protein>
    <recommendedName>
        <fullName evidence="1">CorA-like transporter domain-containing protein</fullName>
    </recommendedName>
</protein>
<dbReference type="EMBL" id="MU864454">
    <property type="protein sequence ID" value="KAK4185314.1"/>
    <property type="molecule type" value="Genomic_DNA"/>
</dbReference>
<dbReference type="InterPro" id="IPR058257">
    <property type="entry name" value="CorA-like_dom"/>
</dbReference>
<evidence type="ECO:0000313" key="2">
    <source>
        <dbReference type="EMBL" id="KAK4185314.1"/>
    </source>
</evidence>